<proteinExistence type="predicted"/>
<dbReference type="EMBL" id="JYDW01001548">
    <property type="protein sequence ID" value="KRZ47030.1"/>
    <property type="molecule type" value="Genomic_DNA"/>
</dbReference>
<dbReference type="AlphaFoldDB" id="A0A0V1KIF6"/>
<accession>A0A0V1KIF6</accession>
<name>A0A0V1KIF6_9BILA</name>
<keyword evidence="2" id="KW-1185">Reference proteome</keyword>
<evidence type="ECO:0000313" key="2">
    <source>
        <dbReference type="Proteomes" id="UP000054721"/>
    </source>
</evidence>
<evidence type="ECO:0000313" key="1">
    <source>
        <dbReference type="EMBL" id="KRZ47030.1"/>
    </source>
</evidence>
<sequence>MRPLTKLGQNKCPKTEFCLAPGIDPHLGFTKFKSNHSATLLLPNLQ</sequence>
<organism evidence="1 2">
    <name type="scientific">Trichinella nativa</name>
    <dbReference type="NCBI Taxonomy" id="6335"/>
    <lineage>
        <taxon>Eukaryota</taxon>
        <taxon>Metazoa</taxon>
        <taxon>Ecdysozoa</taxon>
        <taxon>Nematoda</taxon>
        <taxon>Enoplea</taxon>
        <taxon>Dorylaimia</taxon>
        <taxon>Trichinellida</taxon>
        <taxon>Trichinellidae</taxon>
        <taxon>Trichinella</taxon>
    </lineage>
</organism>
<comment type="caution">
    <text evidence="1">The sequence shown here is derived from an EMBL/GenBank/DDBJ whole genome shotgun (WGS) entry which is preliminary data.</text>
</comment>
<protein>
    <submittedName>
        <fullName evidence="1">Uncharacterized protein</fullName>
    </submittedName>
</protein>
<reference evidence="1 2" key="1">
    <citation type="submission" date="2015-05" db="EMBL/GenBank/DDBJ databases">
        <title>Evolution of Trichinella species and genotypes.</title>
        <authorList>
            <person name="Korhonen P.K."/>
            <person name="Edoardo P."/>
            <person name="Giuseppe L.R."/>
            <person name="Gasser R.B."/>
        </authorList>
    </citation>
    <scope>NUCLEOTIDE SEQUENCE [LARGE SCALE GENOMIC DNA]</scope>
    <source>
        <strain evidence="1">ISS10</strain>
    </source>
</reference>
<dbReference type="Proteomes" id="UP000054721">
    <property type="component" value="Unassembled WGS sequence"/>
</dbReference>
<gene>
    <name evidence="1" type="ORF">T02_15622</name>
</gene>